<organism evidence="2 3">
    <name type="scientific">Sphaerochaeta halotolerans</name>
    <dbReference type="NCBI Taxonomy" id="2293840"/>
    <lineage>
        <taxon>Bacteria</taxon>
        <taxon>Pseudomonadati</taxon>
        <taxon>Spirochaetota</taxon>
        <taxon>Spirochaetia</taxon>
        <taxon>Spirochaetales</taxon>
        <taxon>Sphaerochaetaceae</taxon>
        <taxon>Sphaerochaeta</taxon>
    </lineage>
</organism>
<dbReference type="CDD" id="cd16329">
    <property type="entry name" value="LolA_like"/>
    <property type="match status" value="1"/>
</dbReference>
<dbReference type="Proteomes" id="UP000264002">
    <property type="component" value="Unassembled WGS sequence"/>
</dbReference>
<gene>
    <name evidence="2" type="ORF">DYP60_08065</name>
</gene>
<reference evidence="2 3" key="2">
    <citation type="submission" date="2018-09" db="EMBL/GenBank/DDBJ databases">
        <title>Genome of Sphaerochaeta halotolerans strain 4-11.</title>
        <authorList>
            <person name="Nazina T.N."/>
            <person name="Sokolova D.S."/>
        </authorList>
    </citation>
    <scope>NUCLEOTIDE SEQUENCE [LARGE SCALE GENOMIC DNA]</scope>
    <source>
        <strain evidence="2 3">4-11</strain>
    </source>
</reference>
<proteinExistence type="predicted"/>
<reference evidence="3" key="1">
    <citation type="submission" date="2018-08" db="EMBL/GenBank/DDBJ databases">
        <authorList>
            <person name="Grouzdev D.S."/>
            <person name="Krutkina M.S."/>
        </authorList>
    </citation>
    <scope>NUCLEOTIDE SEQUENCE [LARGE SCALE GENOMIC DNA]</scope>
    <source>
        <strain evidence="3">4-11</strain>
    </source>
</reference>
<evidence type="ECO:0000259" key="1">
    <source>
        <dbReference type="Pfam" id="PF17131"/>
    </source>
</evidence>
<dbReference type="AlphaFoldDB" id="A0A372MHC9"/>
<dbReference type="RefSeq" id="WP_117330494.1">
    <property type="nucleotide sequence ID" value="NZ_QUWK01000007.1"/>
</dbReference>
<feature type="domain" description="Uncharacterized protein TP-0789" evidence="1">
    <location>
        <begin position="77"/>
        <end position="257"/>
    </location>
</feature>
<protein>
    <submittedName>
        <fullName evidence="2">Outer membrane lipoprotein-sorting protein</fullName>
    </submittedName>
</protein>
<comment type="caution">
    <text evidence="2">The sequence shown here is derived from an EMBL/GenBank/DDBJ whole genome shotgun (WGS) entry which is preliminary data.</text>
</comment>
<evidence type="ECO:0000313" key="3">
    <source>
        <dbReference type="Proteomes" id="UP000264002"/>
    </source>
</evidence>
<evidence type="ECO:0000313" key="2">
    <source>
        <dbReference type="EMBL" id="RFU94798.1"/>
    </source>
</evidence>
<dbReference type="Gene3D" id="2.50.20.10">
    <property type="entry name" value="Lipoprotein localisation LolA/LolB/LppX"/>
    <property type="match status" value="1"/>
</dbReference>
<accession>A0A372MHC9</accession>
<keyword evidence="2" id="KW-0449">Lipoprotein</keyword>
<dbReference type="InterPro" id="IPR033399">
    <property type="entry name" value="TP_0789-like"/>
</dbReference>
<sequence length="262" mass="30071">MRTHTTKRLSVLTLLITFVLLTVSAATPSGSEIMWEVYNRDSGETMSANLIMTITNARGAVRERSIAQYRMDKDGVESKLMFFLSPSDVRNTSFLSFSYEDGRSDDQYIYLPAIKRVKRIASTSKNDSFMGSDFTYDDMGSRHPDLDVHKVLRKETIDGVSTLVVESIAKGDEDYPRTLSWIVDGQWFGLKKEFYLPDGTRGRTLTIDSYEEIDGIYVITDMTMRNLEGNTSTRIRMEDVEFNLDFNDNFFSERQMKIGPRR</sequence>
<dbReference type="EMBL" id="QUWK01000007">
    <property type="protein sequence ID" value="RFU94798.1"/>
    <property type="molecule type" value="Genomic_DNA"/>
</dbReference>
<keyword evidence="3" id="KW-1185">Reference proteome</keyword>
<dbReference type="Pfam" id="PF17131">
    <property type="entry name" value="LolA_like"/>
    <property type="match status" value="1"/>
</dbReference>
<name>A0A372MHC9_9SPIR</name>